<evidence type="ECO:0000313" key="3">
    <source>
        <dbReference type="Proteomes" id="UP000298663"/>
    </source>
</evidence>
<keyword evidence="3" id="KW-1185">Reference proteome</keyword>
<proteinExistence type="predicted"/>
<name>A0A4U5M0R5_STECR</name>
<reference evidence="2 3" key="1">
    <citation type="journal article" date="2015" name="Genome Biol.">
        <title>Comparative genomics of Steinernema reveals deeply conserved gene regulatory networks.</title>
        <authorList>
            <person name="Dillman A.R."/>
            <person name="Macchietto M."/>
            <person name="Porter C.F."/>
            <person name="Rogers A."/>
            <person name="Williams B."/>
            <person name="Antoshechkin I."/>
            <person name="Lee M.M."/>
            <person name="Goodwin Z."/>
            <person name="Lu X."/>
            <person name="Lewis E.E."/>
            <person name="Goodrich-Blair H."/>
            <person name="Stock S.P."/>
            <person name="Adams B.J."/>
            <person name="Sternberg P.W."/>
            <person name="Mortazavi A."/>
        </authorList>
    </citation>
    <scope>NUCLEOTIDE SEQUENCE [LARGE SCALE GENOMIC DNA]</scope>
    <source>
        <strain evidence="2 3">ALL</strain>
    </source>
</reference>
<accession>A0A4U5M0R5</accession>
<evidence type="ECO:0000256" key="1">
    <source>
        <dbReference type="SAM" id="MobiDB-lite"/>
    </source>
</evidence>
<sequence>MAINPTNVLKLLAMQFPEHQSTEDYSNFEEEIANGILDYLEDVCAQAQLGHNPEKVHLSSSSSRKKRRGERTRRDETELAAPTGAISVSGWSHFNLVNGC</sequence>
<dbReference type="EMBL" id="AZBU02000011">
    <property type="protein sequence ID" value="TKR61833.1"/>
    <property type="molecule type" value="Genomic_DNA"/>
</dbReference>
<feature type="region of interest" description="Disordered" evidence="1">
    <location>
        <begin position="51"/>
        <end position="82"/>
    </location>
</feature>
<gene>
    <name evidence="2" type="ORF">L596_028888</name>
</gene>
<protein>
    <submittedName>
        <fullName evidence="2">Uncharacterized protein</fullName>
    </submittedName>
</protein>
<comment type="caution">
    <text evidence="2">The sequence shown here is derived from an EMBL/GenBank/DDBJ whole genome shotgun (WGS) entry which is preliminary data.</text>
</comment>
<organism evidence="2 3">
    <name type="scientific">Steinernema carpocapsae</name>
    <name type="common">Entomopathogenic nematode</name>
    <dbReference type="NCBI Taxonomy" id="34508"/>
    <lineage>
        <taxon>Eukaryota</taxon>
        <taxon>Metazoa</taxon>
        <taxon>Ecdysozoa</taxon>
        <taxon>Nematoda</taxon>
        <taxon>Chromadorea</taxon>
        <taxon>Rhabditida</taxon>
        <taxon>Tylenchina</taxon>
        <taxon>Panagrolaimomorpha</taxon>
        <taxon>Strongyloidoidea</taxon>
        <taxon>Steinernematidae</taxon>
        <taxon>Steinernema</taxon>
    </lineage>
</organism>
<evidence type="ECO:0000313" key="2">
    <source>
        <dbReference type="EMBL" id="TKR61833.1"/>
    </source>
</evidence>
<dbReference type="Proteomes" id="UP000298663">
    <property type="component" value="Unassembled WGS sequence"/>
</dbReference>
<reference evidence="2 3" key="2">
    <citation type="journal article" date="2019" name="G3 (Bethesda)">
        <title>Hybrid Assembly of the Genome of the Entomopathogenic Nematode Steinernema carpocapsae Identifies the X-Chromosome.</title>
        <authorList>
            <person name="Serra L."/>
            <person name="Macchietto M."/>
            <person name="Macias-Munoz A."/>
            <person name="McGill C.J."/>
            <person name="Rodriguez I.M."/>
            <person name="Rodriguez B."/>
            <person name="Murad R."/>
            <person name="Mortazavi A."/>
        </authorList>
    </citation>
    <scope>NUCLEOTIDE SEQUENCE [LARGE SCALE GENOMIC DNA]</scope>
    <source>
        <strain evidence="2 3">ALL</strain>
    </source>
</reference>
<dbReference type="AlphaFoldDB" id="A0A4U5M0R5"/>